<accession>A0AAD4Q1A1</accession>
<keyword evidence="1" id="KW-0812">Transmembrane</keyword>
<evidence type="ECO:0000313" key="3">
    <source>
        <dbReference type="Proteomes" id="UP001201262"/>
    </source>
</evidence>
<dbReference type="Proteomes" id="UP001201262">
    <property type="component" value="Unassembled WGS sequence"/>
</dbReference>
<name>A0AAD4Q1A1_9EURO</name>
<evidence type="ECO:0000256" key="1">
    <source>
        <dbReference type="SAM" id="Phobius"/>
    </source>
</evidence>
<dbReference type="AlphaFoldDB" id="A0AAD4Q1A1"/>
<dbReference type="GeneID" id="70251972"/>
<keyword evidence="1" id="KW-1133">Transmembrane helix</keyword>
<comment type="caution">
    <text evidence="2">The sequence shown here is derived from an EMBL/GenBank/DDBJ whole genome shotgun (WGS) entry which is preliminary data.</text>
</comment>
<feature type="transmembrane region" description="Helical" evidence="1">
    <location>
        <begin position="64"/>
        <end position="85"/>
    </location>
</feature>
<organism evidence="2 3">
    <name type="scientific">Talaromyces proteolyticus</name>
    <dbReference type="NCBI Taxonomy" id="1131652"/>
    <lineage>
        <taxon>Eukaryota</taxon>
        <taxon>Fungi</taxon>
        <taxon>Dikarya</taxon>
        <taxon>Ascomycota</taxon>
        <taxon>Pezizomycotina</taxon>
        <taxon>Eurotiomycetes</taxon>
        <taxon>Eurotiomycetidae</taxon>
        <taxon>Eurotiales</taxon>
        <taxon>Trichocomaceae</taxon>
        <taxon>Talaromyces</taxon>
        <taxon>Talaromyces sect. Bacilispori</taxon>
    </lineage>
</organism>
<feature type="transmembrane region" description="Helical" evidence="1">
    <location>
        <begin position="38"/>
        <end position="58"/>
    </location>
</feature>
<evidence type="ECO:0000313" key="2">
    <source>
        <dbReference type="EMBL" id="KAH8702064.1"/>
    </source>
</evidence>
<protein>
    <submittedName>
        <fullName evidence="2">Uncharacterized protein</fullName>
    </submittedName>
</protein>
<keyword evidence="3" id="KW-1185">Reference proteome</keyword>
<dbReference type="RefSeq" id="XP_046075440.1">
    <property type="nucleotide sequence ID" value="XM_046221685.1"/>
</dbReference>
<proteinExistence type="predicted"/>
<reference evidence="2" key="1">
    <citation type="submission" date="2021-12" db="EMBL/GenBank/DDBJ databases">
        <title>Convergent genome expansion in fungi linked to evolution of root-endophyte symbiosis.</title>
        <authorList>
            <consortium name="DOE Joint Genome Institute"/>
            <person name="Ke Y.-H."/>
            <person name="Bonito G."/>
            <person name="Liao H.-L."/>
            <person name="Looney B."/>
            <person name="Rojas-Flechas A."/>
            <person name="Nash J."/>
            <person name="Hameed K."/>
            <person name="Schadt C."/>
            <person name="Martin F."/>
            <person name="Crous P.W."/>
            <person name="Miettinen O."/>
            <person name="Magnuson J.K."/>
            <person name="Labbe J."/>
            <person name="Jacobson D."/>
            <person name="Doktycz M.J."/>
            <person name="Veneault-Fourrey C."/>
            <person name="Kuo A."/>
            <person name="Mondo S."/>
            <person name="Calhoun S."/>
            <person name="Riley R."/>
            <person name="Ohm R."/>
            <person name="LaButti K."/>
            <person name="Andreopoulos B."/>
            <person name="Pangilinan J."/>
            <person name="Nolan M."/>
            <person name="Tritt A."/>
            <person name="Clum A."/>
            <person name="Lipzen A."/>
            <person name="Daum C."/>
            <person name="Barry K."/>
            <person name="Grigoriev I.V."/>
            <person name="Vilgalys R."/>
        </authorList>
    </citation>
    <scope>NUCLEOTIDE SEQUENCE</scope>
    <source>
        <strain evidence="2">PMI_201</strain>
    </source>
</reference>
<sequence length="97" mass="11581">MPPHSLYLLQLLNMDIFTIFKCRFGYTVKDWIYYDINYINKYDFLIILLVIRAKIYSIRNIMNSFFYTNILSRLSFGSVLVLSFWTKPKSGSVRFGL</sequence>
<keyword evidence="1" id="KW-0472">Membrane</keyword>
<dbReference type="EMBL" id="JAJTJA010000003">
    <property type="protein sequence ID" value="KAH8702064.1"/>
    <property type="molecule type" value="Genomic_DNA"/>
</dbReference>
<gene>
    <name evidence="2" type="ORF">BGW36DRAFT_445682</name>
</gene>